<evidence type="ECO:0000313" key="2">
    <source>
        <dbReference type="EMBL" id="KAK9911583.1"/>
    </source>
</evidence>
<keyword evidence="3" id="KW-1185">Reference proteome</keyword>
<sequence length="85" mass="9111">MLLCRATPVPSRIEPSPAMKPSSEIPDSRDAAVRASPSSSLPVHRIDALSAASILSRRRTALTASLIRCSTSRRDSSPRSLAKKI</sequence>
<gene>
    <name evidence="2" type="ORF">M0R45_035479</name>
</gene>
<evidence type="ECO:0000313" key="3">
    <source>
        <dbReference type="Proteomes" id="UP001457282"/>
    </source>
</evidence>
<organism evidence="2 3">
    <name type="scientific">Rubus argutus</name>
    <name type="common">Southern blackberry</name>
    <dbReference type="NCBI Taxonomy" id="59490"/>
    <lineage>
        <taxon>Eukaryota</taxon>
        <taxon>Viridiplantae</taxon>
        <taxon>Streptophyta</taxon>
        <taxon>Embryophyta</taxon>
        <taxon>Tracheophyta</taxon>
        <taxon>Spermatophyta</taxon>
        <taxon>Magnoliopsida</taxon>
        <taxon>eudicotyledons</taxon>
        <taxon>Gunneridae</taxon>
        <taxon>Pentapetalae</taxon>
        <taxon>rosids</taxon>
        <taxon>fabids</taxon>
        <taxon>Rosales</taxon>
        <taxon>Rosaceae</taxon>
        <taxon>Rosoideae</taxon>
        <taxon>Rosoideae incertae sedis</taxon>
        <taxon>Rubus</taxon>
    </lineage>
</organism>
<reference evidence="2 3" key="1">
    <citation type="journal article" date="2023" name="G3 (Bethesda)">
        <title>A chromosome-length genome assembly and annotation of blackberry (Rubus argutus, cv. 'Hillquist').</title>
        <authorList>
            <person name="Bruna T."/>
            <person name="Aryal R."/>
            <person name="Dudchenko O."/>
            <person name="Sargent D.J."/>
            <person name="Mead D."/>
            <person name="Buti M."/>
            <person name="Cavallini A."/>
            <person name="Hytonen T."/>
            <person name="Andres J."/>
            <person name="Pham M."/>
            <person name="Weisz D."/>
            <person name="Mascagni F."/>
            <person name="Usai G."/>
            <person name="Natali L."/>
            <person name="Bassil N."/>
            <person name="Fernandez G.E."/>
            <person name="Lomsadze A."/>
            <person name="Armour M."/>
            <person name="Olukolu B."/>
            <person name="Poorten T."/>
            <person name="Britton C."/>
            <person name="Davik J."/>
            <person name="Ashrafi H."/>
            <person name="Aiden E.L."/>
            <person name="Borodovsky M."/>
            <person name="Worthington M."/>
        </authorList>
    </citation>
    <scope>NUCLEOTIDE SEQUENCE [LARGE SCALE GENOMIC DNA]</scope>
    <source>
        <strain evidence="2">PI 553951</strain>
    </source>
</reference>
<protein>
    <submittedName>
        <fullName evidence="2">Uncharacterized protein</fullName>
    </submittedName>
</protein>
<feature type="region of interest" description="Disordered" evidence="1">
    <location>
        <begin position="1"/>
        <end position="38"/>
    </location>
</feature>
<dbReference type="AlphaFoldDB" id="A0AAW1VW62"/>
<name>A0AAW1VW62_RUBAR</name>
<dbReference type="Proteomes" id="UP001457282">
    <property type="component" value="Unassembled WGS sequence"/>
</dbReference>
<evidence type="ECO:0000256" key="1">
    <source>
        <dbReference type="SAM" id="MobiDB-lite"/>
    </source>
</evidence>
<proteinExistence type="predicted"/>
<dbReference type="EMBL" id="JBEDUW010000007">
    <property type="protein sequence ID" value="KAK9911583.1"/>
    <property type="molecule type" value="Genomic_DNA"/>
</dbReference>
<comment type="caution">
    <text evidence="2">The sequence shown here is derived from an EMBL/GenBank/DDBJ whole genome shotgun (WGS) entry which is preliminary data.</text>
</comment>
<accession>A0AAW1VW62</accession>